<dbReference type="OMA" id="CPEHQQM"/>
<evidence type="ECO:0000256" key="4">
    <source>
        <dbReference type="ARBA" id="ARBA00022741"/>
    </source>
</evidence>
<dbReference type="GO" id="GO:0006955">
    <property type="term" value="P:immune response"/>
    <property type="evidence" value="ECO:0007669"/>
    <property type="project" value="TreeGrafter"/>
</dbReference>
<dbReference type="GO" id="GO:0005524">
    <property type="term" value="F:ATP binding"/>
    <property type="evidence" value="ECO:0007669"/>
    <property type="project" value="UniProtKB-UniRule"/>
</dbReference>
<dbReference type="Pfam" id="PF00069">
    <property type="entry name" value="Pkinase"/>
    <property type="match status" value="1"/>
</dbReference>
<dbReference type="PIRSF" id="PIRSF000654">
    <property type="entry name" value="Integrin-linked_kinase"/>
    <property type="match status" value="1"/>
</dbReference>
<dbReference type="GO" id="GO:0043123">
    <property type="term" value="P:positive regulation of canonical NF-kappaB signal transduction"/>
    <property type="evidence" value="ECO:0007669"/>
    <property type="project" value="TreeGrafter"/>
</dbReference>
<evidence type="ECO:0000259" key="9">
    <source>
        <dbReference type="PROSITE" id="PS50011"/>
    </source>
</evidence>
<feature type="binding site" evidence="7">
    <location>
        <position position="28"/>
    </location>
    <ligand>
        <name>ATP</name>
        <dbReference type="ChEBI" id="CHEBI:30616"/>
    </ligand>
</feature>
<dbReference type="GO" id="GO:0006950">
    <property type="term" value="P:response to stress"/>
    <property type="evidence" value="ECO:0007669"/>
    <property type="project" value="UniProtKB-ARBA"/>
</dbReference>
<feature type="non-terminal residue" evidence="10">
    <location>
        <position position="1"/>
    </location>
</feature>
<evidence type="ECO:0000313" key="10">
    <source>
        <dbReference type="EMBL" id="ALC38909.1"/>
    </source>
</evidence>
<dbReference type="PANTHER" id="PTHR46716">
    <property type="entry name" value="MITOGEN-ACTIVATED PROTEIN KINASE KINASE KINASE 7"/>
    <property type="match status" value="1"/>
</dbReference>
<dbReference type="AlphaFoldDB" id="A0A0M3QTH8"/>
<keyword evidence="3" id="KW-0808">Transferase</keyword>
<dbReference type="InterPro" id="IPR017441">
    <property type="entry name" value="Protein_kinase_ATP_BS"/>
</dbReference>
<evidence type="ECO:0000256" key="6">
    <source>
        <dbReference type="ARBA" id="ARBA00022840"/>
    </source>
</evidence>
<accession>A0A0M3QTH8</accession>
<sequence length="219" mass="25300">KPLGSGNFGTVYKASWLNDNAEQTIAVKRFNHIAEENIASLSSAVKLMQQVKHEHIIAIYGLNIDNEQRTLLLMEYAENGSLYNYIYADKRDYNQELALHWMYQCAKGLEYLHAQTPKVIHRDLKTHNLLLTNKYRTLKICDFGTVTEMATRMTAEVGTAYYMAPEVAYLKQNNNYTEKCDIYSFGIVLWEVLTRRKPFYHLPNSNSISIIYNVVIDGK</sequence>
<dbReference type="Gene3D" id="1.10.510.10">
    <property type="entry name" value="Transferase(Phosphotransferase) domain 1"/>
    <property type="match status" value="1"/>
</dbReference>
<gene>
    <name evidence="10" type="ORF">Dbus_chr2Lg994</name>
</gene>
<keyword evidence="2 8" id="KW-0723">Serine/threonine-protein kinase</keyword>
<dbReference type="SMART" id="SM00220">
    <property type="entry name" value="S_TKc"/>
    <property type="match status" value="1"/>
</dbReference>
<dbReference type="InterPro" id="IPR011009">
    <property type="entry name" value="Kinase-like_dom_sf"/>
</dbReference>
<dbReference type="PRINTS" id="PR00109">
    <property type="entry name" value="TYRKINASE"/>
</dbReference>
<dbReference type="PANTHER" id="PTHR46716:SF1">
    <property type="entry name" value="MITOGEN-ACTIVATED PROTEIN KINASE KINASE KINASE 7"/>
    <property type="match status" value="1"/>
</dbReference>
<evidence type="ECO:0000313" key="11">
    <source>
        <dbReference type="Proteomes" id="UP000494163"/>
    </source>
</evidence>
<organism evidence="10 11">
    <name type="scientific">Drosophila busckii</name>
    <name type="common">Fruit fly</name>
    <dbReference type="NCBI Taxonomy" id="30019"/>
    <lineage>
        <taxon>Eukaryota</taxon>
        <taxon>Metazoa</taxon>
        <taxon>Ecdysozoa</taxon>
        <taxon>Arthropoda</taxon>
        <taxon>Hexapoda</taxon>
        <taxon>Insecta</taxon>
        <taxon>Pterygota</taxon>
        <taxon>Neoptera</taxon>
        <taxon>Endopterygota</taxon>
        <taxon>Diptera</taxon>
        <taxon>Brachycera</taxon>
        <taxon>Muscomorpha</taxon>
        <taxon>Ephydroidea</taxon>
        <taxon>Drosophilidae</taxon>
        <taxon>Drosophila</taxon>
    </lineage>
</organism>
<dbReference type="Proteomes" id="UP000494163">
    <property type="component" value="Chromosome 2L"/>
</dbReference>
<evidence type="ECO:0000256" key="8">
    <source>
        <dbReference type="RuleBase" id="RU000304"/>
    </source>
</evidence>
<proteinExistence type="inferred from homology"/>
<evidence type="ECO:0000256" key="1">
    <source>
        <dbReference type="ARBA" id="ARBA00006529"/>
    </source>
</evidence>
<protein>
    <submittedName>
        <fullName evidence="10">Takl1</fullName>
    </submittedName>
</protein>
<keyword evidence="11" id="KW-1185">Reference proteome</keyword>
<dbReference type="SUPFAM" id="SSF56112">
    <property type="entry name" value="Protein kinase-like (PK-like)"/>
    <property type="match status" value="1"/>
</dbReference>
<name>A0A0M3QTH8_DROBS</name>
<dbReference type="InterPro" id="IPR000719">
    <property type="entry name" value="Prot_kinase_dom"/>
</dbReference>
<dbReference type="OrthoDB" id="7861233at2759"/>
<dbReference type="EMBL" id="CP012523">
    <property type="protein sequence ID" value="ALC38909.1"/>
    <property type="molecule type" value="Genomic_DNA"/>
</dbReference>
<keyword evidence="4 7" id="KW-0547">Nucleotide-binding</keyword>
<feature type="domain" description="Protein kinase" evidence="9">
    <location>
        <begin position="1"/>
        <end position="219"/>
    </location>
</feature>
<dbReference type="GO" id="GO:0007254">
    <property type="term" value="P:JNK cascade"/>
    <property type="evidence" value="ECO:0007669"/>
    <property type="project" value="TreeGrafter"/>
</dbReference>
<dbReference type="STRING" id="30019.A0A0M3QTH8"/>
<comment type="similarity">
    <text evidence="1">Belongs to the protein kinase superfamily. STE Ser/Thr protein kinase family. MAP kinase kinase kinase subfamily.</text>
</comment>
<evidence type="ECO:0000256" key="2">
    <source>
        <dbReference type="ARBA" id="ARBA00022527"/>
    </source>
</evidence>
<evidence type="ECO:0000256" key="5">
    <source>
        <dbReference type="ARBA" id="ARBA00022777"/>
    </source>
</evidence>
<dbReference type="PROSITE" id="PS00108">
    <property type="entry name" value="PROTEIN_KINASE_ST"/>
    <property type="match status" value="1"/>
</dbReference>
<reference evidence="10 11" key="1">
    <citation type="submission" date="2015-08" db="EMBL/GenBank/DDBJ databases">
        <title>Ancestral chromatin configuration constrains chromatin evolution on differentiating sex chromosomes in Drosophila.</title>
        <authorList>
            <person name="Zhou Q."/>
            <person name="Bachtrog D."/>
        </authorList>
    </citation>
    <scope>NUCLEOTIDE SEQUENCE [LARGE SCALE GENOMIC DNA]</scope>
    <source>
        <tissue evidence="10">Whole larvae</tissue>
    </source>
</reference>
<dbReference type="PROSITE" id="PS00107">
    <property type="entry name" value="PROTEIN_KINASE_ATP"/>
    <property type="match status" value="1"/>
</dbReference>
<keyword evidence="6 7" id="KW-0067">ATP-binding</keyword>
<dbReference type="InterPro" id="IPR001245">
    <property type="entry name" value="Ser-Thr/Tyr_kinase_cat_dom"/>
</dbReference>
<dbReference type="SMR" id="A0A0M3QTH8"/>
<evidence type="ECO:0000256" key="3">
    <source>
        <dbReference type="ARBA" id="ARBA00022679"/>
    </source>
</evidence>
<evidence type="ECO:0000256" key="7">
    <source>
        <dbReference type="PROSITE-ProRule" id="PRU10141"/>
    </source>
</evidence>
<dbReference type="GO" id="GO:0019899">
    <property type="term" value="F:enzyme binding"/>
    <property type="evidence" value="ECO:0007669"/>
    <property type="project" value="UniProtKB-ARBA"/>
</dbReference>
<dbReference type="GO" id="GO:0004709">
    <property type="term" value="F:MAP kinase kinase kinase activity"/>
    <property type="evidence" value="ECO:0007669"/>
    <property type="project" value="TreeGrafter"/>
</dbReference>
<dbReference type="InterPro" id="IPR008271">
    <property type="entry name" value="Ser/Thr_kinase_AS"/>
</dbReference>
<dbReference type="PROSITE" id="PS50011">
    <property type="entry name" value="PROTEIN_KINASE_DOM"/>
    <property type="match status" value="1"/>
</dbReference>
<keyword evidence="5" id="KW-0418">Kinase</keyword>